<dbReference type="PANTHER" id="PTHR11556:SF41">
    <property type="entry name" value="FRUCTOSE-1,6-BISPHOSPHATASE, CYTOSOLIC"/>
    <property type="match status" value="1"/>
</dbReference>
<keyword evidence="2" id="KW-1185">Reference proteome</keyword>
<dbReference type="InterPro" id="IPR012871">
    <property type="entry name" value="DUF1668_ORYSA"/>
</dbReference>
<evidence type="ECO:0000313" key="2">
    <source>
        <dbReference type="Proteomes" id="UP000306102"/>
    </source>
</evidence>
<comment type="caution">
    <text evidence="1">The sequence shown here is derived from an EMBL/GenBank/DDBJ whole genome shotgun (WGS) entry which is preliminary data.</text>
</comment>
<dbReference type="Proteomes" id="UP000306102">
    <property type="component" value="Unassembled WGS sequence"/>
</dbReference>
<dbReference type="SUPFAM" id="SSF117281">
    <property type="entry name" value="Kelch motif"/>
    <property type="match status" value="1"/>
</dbReference>
<dbReference type="AlphaFoldDB" id="A0A4S4F153"/>
<dbReference type="EMBL" id="SDRB02000493">
    <property type="protein sequence ID" value="THG23138.1"/>
    <property type="molecule type" value="Genomic_DNA"/>
</dbReference>
<sequence>MLHYCIYEQVPKKGKIYSTNEGNAQYWDEPTTKYVENSKFPKDGSSPKSLRYIGRYSLCDYNPKVFTLDLANSANSETIEASEVHAMFSGMASPLIIVVERKLYVLAGTPVSMLPECPFVALDFETNAWEKLPSPPFLTPDSKFFQDPQFRAYVVVGKKIHVSTSSSSFTFDTAAKEWAPCTFFGVDHHLDIRYPTHFEWMTYPLNNDKDKQGSGFPFDFDGGAVMYDEDVLICFVPSKGVVAYELVDGKVINPQVLKRLKIPLDVTFAYLADFGEGSFYLLTVSNVDQPKQHCQICIGSFEVSKVKNGLRKPKFSRVKKLTPPTEQLPADKIWRPIGCFEV</sequence>
<dbReference type="GO" id="GO:0042132">
    <property type="term" value="F:fructose 1,6-bisphosphate 1-phosphatase activity"/>
    <property type="evidence" value="ECO:0007669"/>
    <property type="project" value="TreeGrafter"/>
</dbReference>
<dbReference type="GO" id="GO:0006002">
    <property type="term" value="P:fructose 6-phosphate metabolic process"/>
    <property type="evidence" value="ECO:0007669"/>
    <property type="project" value="TreeGrafter"/>
</dbReference>
<evidence type="ECO:0000313" key="1">
    <source>
        <dbReference type="EMBL" id="THG23138.1"/>
    </source>
</evidence>
<name>A0A4S4F153_CAMSN</name>
<dbReference type="InterPro" id="IPR000146">
    <property type="entry name" value="FBPase_class-1"/>
</dbReference>
<dbReference type="PANTHER" id="PTHR11556">
    <property type="entry name" value="FRUCTOSE-1,6-BISPHOSPHATASE-RELATED"/>
    <property type="match status" value="1"/>
</dbReference>
<dbReference type="GO" id="GO:0005986">
    <property type="term" value="P:sucrose biosynthetic process"/>
    <property type="evidence" value="ECO:0007669"/>
    <property type="project" value="TreeGrafter"/>
</dbReference>
<dbReference type="GO" id="GO:0030388">
    <property type="term" value="P:fructose 1,6-bisphosphate metabolic process"/>
    <property type="evidence" value="ECO:0007669"/>
    <property type="project" value="TreeGrafter"/>
</dbReference>
<protein>
    <submittedName>
        <fullName evidence="1">Uncharacterized protein</fullName>
    </submittedName>
</protein>
<accession>A0A4S4F153</accession>
<proteinExistence type="predicted"/>
<gene>
    <name evidence="1" type="ORF">TEA_000966</name>
</gene>
<dbReference type="STRING" id="542762.A0A4S4F153"/>
<dbReference type="SUPFAM" id="SSF56655">
    <property type="entry name" value="Carbohydrate phosphatase"/>
    <property type="match status" value="1"/>
</dbReference>
<dbReference type="Gene3D" id="3.40.190.80">
    <property type="match status" value="1"/>
</dbReference>
<dbReference type="InterPro" id="IPR015915">
    <property type="entry name" value="Kelch-typ_b-propeller"/>
</dbReference>
<reference evidence="1 2" key="1">
    <citation type="journal article" date="2018" name="Proc. Natl. Acad. Sci. U.S.A.">
        <title>Draft genome sequence of Camellia sinensis var. sinensis provides insights into the evolution of the tea genome and tea quality.</title>
        <authorList>
            <person name="Wei C."/>
            <person name="Yang H."/>
            <person name="Wang S."/>
            <person name="Zhao J."/>
            <person name="Liu C."/>
            <person name="Gao L."/>
            <person name="Xia E."/>
            <person name="Lu Y."/>
            <person name="Tai Y."/>
            <person name="She G."/>
            <person name="Sun J."/>
            <person name="Cao H."/>
            <person name="Tong W."/>
            <person name="Gao Q."/>
            <person name="Li Y."/>
            <person name="Deng W."/>
            <person name="Jiang X."/>
            <person name="Wang W."/>
            <person name="Chen Q."/>
            <person name="Zhang S."/>
            <person name="Li H."/>
            <person name="Wu J."/>
            <person name="Wang P."/>
            <person name="Li P."/>
            <person name="Shi C."/>
            <person name="Zheng F."/>
            <person name="Jian J."/>
            <person name="Huang B."/>
            <person name="Shan D."/>
            <person name="Shi M."/>
            <person name="Fang C."/>
            <person name="Yue Y."/>
            <person name="Li F."/>
            <person name="Li D."/>
            <person name="Wei S."/>
            <person name="Han B."/>
            <person name="Jiang C."/>
            <person name="Yin Y."/>
            <person name="Xia T."/>
            <person name="Zhang Z."/>
            <person name="Bennetzen J.L."/>
            <person name="Zhao S."/>
            <person name="Wan X."/>
        </authorList>
    </citation>
    <scope>NUCLEOTIDE SEQUENCE [LARGE SCALE GENOMIC DNA]</scope>
    <source>
        <strain evidence="2">cv. Shuchazao</strain>
        <tissue evidence="1">Leaf</tissue>
    </source>
</reference>
<dbReference type="GO" id="GO:0005829">
    <property type="term" value="C:cytosol"/>
    <property type="evidence" value="ECO:0007669"/>
    <property type="project" value="TreeGrafter"/>
</dbReference>
<dbReference type="GO" id="GO:0006094">
    <property type="term" value="P:gluconeogenesis"/>
    <property type="evidence" value="ECO:0007669"/>
    <property type="project" value="TreeGrafter"/>
</dbReference>
<dbReference type="Pfam" id="PF07893">
    <property type="entry name" value="DUF1668"/>
    <property type="match status" value="1"/>
</dbReference>
<dbReference type="GO" id="GO:0006000">
    <property type="term" value="P:fructose metabolic process"/>
    <property type="evidence" value="ECO:0007669"/>
    <property type="project" value="TreeGrafter"/>
</dbReference>
<organism evidence="1 2">
    <name type="scientific">Camellia sinensis var. sinensis</name>
    <name type="common">China tea</name>
    <dbReference type="NCBI Taxonomy" id="542762"/>
    <lineage>
        <taxon>Eukaryota</taxon>
        <taxon>Viridiplantae</taxon>
        <taxon>Streptophyta</taxon>
        <taxon>Embryophyta</taxon>
        <taxon>Tracheophyta</taxon>
        <taxon>Spermatophyta</taxon>
        <taxon>Magnoliopsida</taxon>
        <taxon>eudicotyledons</taxon>
        <taxon>Gunneridae</taxon>
        <taxon>Pentapetalae</taxon>
        <taxon>asterids</taxon>
        <taxon>Ericales</taxon>
        <taxon>Theaceae</taxon>
        <taxon>Camellia</taxon>
    </lineage>
</organism>